<protein>
    <submittedName>
        <fullName evidence="1">Phenylacetic acid degradation b</fullName>
    </submittedName>
</protein>
<dbReference type="Proteomes" id="UP001596405">
    <property type="component" value="Unassembled WGS sequence"/>
</dbReference>
<gene>
    <name evidence="1" type="ORF">ACFQHR_13800</name>
</gene>
<dbReference type="InterPro" id="IPR038693">
    <property type="entry name" value="PaaB_sf"/>
</dbReference>
<proteinExistence type="predicted"/>
<reference evidence="2" key="1">
    <citation type="journal article" date="2019" name="Int. J. Syst. Evol. Microbiol.">
        <title>The Global Catalogue of Microorganisms (GCM) 10K type strain sequencing project: providing services to taxonomists for standard genome sequencing and annotation.</title>
        <authorList>
            <consortium name="The Broad Institute Genomics Platform"/>
            <consortium name="The Broad Institute Genome Sequencing Center for Infectious Disease"/>
            <person name="Wu L."/>
            <person name="Ma J."/>
        </authorList>
    </citation>
    <scope>NUCLEOTIDE SEQUENCE [LARGE SCALE GENOMIC DNA]</scope>
    <source>
        <strain evidence="2">CGMCC 4.7393</strain>
    </source>
</reference>
<evidence type="ECO:0000313" key="2">
    <source>
        <dbReference type="Proteomes" id="UP001596405"/>
    </source>
</evidence>
<dbReference type="Gene3D" id="3.10.20.520">
    <property type="entry name" value="Phenylacetic acid degradation B"/>
    <property type="match status" value="2"/>
</dbReference>
<name>A0ABW2DLJ0_9BACT</name>
<dbReference type="RefSeq" id="WP_066623547.1">
    <property type="nucleotide sequence ID" value="NZ_JBHSYQ010000006.1"/>
</dbReference>
<evidence type="ECO:0000313" key="1">
    <source>
        <dbReference type="EMBL" id="MFC6998707.1"/>
    </source>
</evidence>
<keyword evidence="2" id="KW-1185">Reference proteome</keyword>
<organism evidence="1 2">
    <name type="scientific">Rufibacter roseus</name>
    <dbReference type="NCBI Taxonomy" id="1567108"/>
    <lineage>
        <taxon>Bacteria</taxon>
        <taxon>Pseudomonadati</taxon>
        <taxon>Bacteroidota</taxon>
        <taxon>Cytophagia</taxon>
        <taxon>Cytophagales</taxon>
        <taxon>Hymenobacteraceae</taxon>
        <taxon>Rufibacter</taxon>
    </lineage>
</organism>
<accession>A0ABW2DLJ0</accession>
<sequence>MSIESLDPRVTRLQIEPEPNPLPKPALDQLITFEVFHQKKEGLPFTYVGPVHAADEEIAFLFAKEQYSRRAMCSGMWIASTEHVFVSGYADDSTSVYDTMPSVYVTPEGPEQSYEIFHLKKRGKAHQHVCTVTARSSEHALEVARQTLNPAPPVVSVWIIPSIHVLRQEEDRDMWATTPEKKYREAIAYRVQDKIDRFKAEQKA</sequence>
<dbReference type="Pfam" id="PF06243">
    <property type="entry name" value="PaaB"/>
    <property type="match status" value="2"/>
</dbReference>
<comment type="caution">
    <text evidence="1">The sequence shown here is derived from an EMBL/GenBank/DDBJ whole genome shotgun (WGS) entry which is preliminary data.</text>
</comment>
<dbReference type="EMBL" id="JBHSYQ010000006">
    <property type="protein sequence ID" value="MFC6998707.1"/>
    <property type="molecule type" value="Genomic_DNA"/>
</dbReference>
<dbReference type="InterPro" id="IPR009359">
    <property type="entry name" value="PaaB"/>
</dbReference>